<evidence type="ECO:0000256" key="5">
    <source>
        <dbReference type="ARBA" id="ARBA00022801"/>
    </source>
</evidence>
<evidence type="ECO:0000256" key="4">
    <source>
        <dbReference type="ARBA" id="ARBA00022786"/>
    </source>
</evidence>
<dbReference type="Gene3D" id="1.10.418.20">
    <property type="match status" value="1"/>
</dbReference>
<organism evidence="8 9">
    <name type="scientific">Podarcis muralis</name>
    <name type="common">Wall lizard</name>
    <name type="synonym">Lacerta muralis</name>
    <dbReference type="NCBI Taxonomy" id="64176"/>
    <lineage>
        <taxon>Eukaryota</taxon>
        <taxon>Metazoa</taxon>
        <taxon>Chordata</taxon>
        <taxon>Craniata</taxon>
        <taxon>Vertebrata</taxon>
        <taxon>Euteleostomi</taxon>
        <taxon>Lepidosauria</taxon>
        <taxon>Squamata</taxon>
        <taxon>Bifurcata</taxon>
        <taxon>Unidentata</taxon>
        <taxon>Episquamata</taxon>
        <taxon>Laterata</taxon>
        <taxon>Lacertibaenia</taxon>
        <taxon>Lacertidae</taxon>
        <taxon>Podarcis</taxon>
    </lineage>
</organism>
<evidence type="ECO:0000256" key="1">
    <source>
        <dbReference type="ARBA" id="ARBA00005234"/>
    </source>
</evidence>
<evidence type="ECO:0000313" key="9">
    <source>
        <dbReference type="Proteomes" id="UP000472272"/>
    </source>
</evidence>
<dbReference type="AlphaFoldDB" id="A0A670KGE3"/>
<dbReference type="FunFam" id="1.10.418.20:FF:000004">
    <property type="entry name" value="sentrin-specific protease 7 isoform X1"/>
    <property type="match status" value="1"/>
</dbReference>
<dbReference type="InterPro" id="IPR003653">
    <property type="entry name" value="Peptidase_C48_C"/>
</dbReference>
<dbReference type="Proteomes" id="UP000472272">
    <property type="component" value="Unplaced"/>
</dbReference>
<evidence type="ECO:0000313" key="8">
    <source>
        <dbReference type="Ensembl" id="ENSPMRP00000036493.1"/>
    </source>
</evidence>
<accession>A0A670KGE3</accession>
<dbReference type="SUPFAM" id="SSF54001">
    <property type="entry name" value="Cysteine proteinases"/>
    <property type="match status" value="1"/>
</dbReference>
<dbReference type="Gene3D" id="3.30.310.130">
    <property type="entry name" value="Ubiquitin-related"/>
    <property type="match status" value="1"/>
</dbReference>
<proteinExistence type="inferred from homology"/>
<dbReference type="Pfam" id="PF02902">
    <property type="entry name" value="Peptidase_C48"/>
    <property type="match status" value="1"/>
</dbReference>
<dbReference type="PANTHER" id="PTHR46896">
    <property type="entry name" value="SENTRIN-SPECIFIC PROTEASE"/>
    <property type="match status" value="1"/>
</dbReference>
<dbReference type="PANTHER" id="PTHR46896:SF3">
    <property type="entry name" value="FI06413P-RELATED"/>
    <property type="match status" value="1"/>
</dbReference>
<feature type="domain" description="Ubiquitin-like protease family profile" evidence="7">
    <location>
        <begin position="369"/>
        <end position="573"/>
    </location>
</feature>
<dbReference type="InterPro" id="IPR051947">
    <property type="entry name" value="Sentrin-specific_protease"/>
</dbReference>
<dbReference type="InterPro" id="IPR038765">
    <property type="entry name" value="Papain-like_cys_pep_sf"/>
</dbReference>
<keyword evidence="3" id="KW-0645">Protease</keyword>
<feature type="region of interest" description="Disordered" evidence="6">
    <location>
        <begin position="318"/>
        <end position="358"/>
    </location>
</feature>
<protein>
    <recommendedName>
        <fullName evidence="7">Ubiquitin-like protease family profile domain-containing protein</fullName>
    </recommendedName>
</protein>
<comment type="similarity">
    <text evidence="1">Belongs to the peptidase C48 family.</text>
</comment>
<keyword evidence="4" id="KW-0833">Ubl conjugation pathway</keyword>
<feature type="compositionally biased region" description="Basic and acidic residues" evidence="6">
    <location>
        <begin position="114"/>
        <end position="125"/>
    </location>
</feature>
<dbReference type="GO" id="GO:0006508">
    <property type="term" value="P:proteolysis"/>
    <property type="evidence" value="ECO:0007669"/>
    <property type="project" value="UniProtKB-KW"/>
</dbReference>
<keyword evidence="5" id="KW-0378">Hydrolase</keyword>
<dbReference type="OMA" id="ILQEWLE"/>
<sequence length="611" mass="70028">MVILKSGVFPIGARGASLIGPAMPKRKKKRSENVQNAPCSAAVEQASCHPGTHAKTTVVKTAAQRKQCPPNIKKTRSTVCPRTTKAPEDNCRGATASKLNDQTSIFSGGEEEDKAGRSNRTEKSRTASRKRPHDKRVSKAQVKHCKALSKKTDVEPLHQKSYEHDKLDCGKIIVGALKRTLVETVTFSFNSIKIHLEKGPRGIHLKAAEITKWTYGFARNQFVSFLRTTAAAYQKLESQMKWNRKEANVWKCRNATNPKEREIILIVDFCYDPDTHLIIEAMIANIGDTNNIPDFCVKMTSKKVNSVLEAFRKPLEDTSRENKKKHIPKSKRQLQNKRQSQVLDDSDDESESDSALRIVYPPPPAMGGIVVTNKDLECLDEGEYLNDAIIDFYLKYLVLEKLKKEDAERTHVFSCFFYTFLSEKESGSFPETSQLTIEQQWERRVKGWTQDVDIFEKDFVFVPINEDEHWVLAVICFPGLMKPVYERNPYSKKVKFSAICKQPCILLMNSFRGPFPSHIFQILQEWLELEWEVRRGTKRSFSEHVVRCLYLEVPQQNNNSDCGIYVLQYAESFFETPILSFDTPMNLTDWFPDSRVENKREEIRNLILSLQ</sequence>
<dbReference type="GO" id="GO:0070139">
    <property type="term" value="F:SUMO-specific endopeptidase activity"/>
    <property type="evidence" value="ECO:0007669"/>
    <property type="project" value="TreeGrafter"/>
</dbReference>
<evidence type="ECO:0000256" key="6">
    <source>
        <dbReference type="SAM" id="MobiDB-lite"/>
    </source>
</evidence>
<reference evidence="8" key="2">
    <citation type="submission" date="2025-09" db="UniProtKB">
        <authorList>
            <consortium name="Ensembl"/>
        </authorList>
    </citation>
    <scope>IDENTIFICATION</scope>
</reference>
<dbReference type="GO" id="GO:0005634">
    <property type="term" value="C:nucleus"/>
    <property type="evidence" value="ECO:0007669"/>
    <property type="project" value="TreeGrafter"/>
</dbReference>
<name>A0A670KGE3_PODMU</name>
<evidence type="ECO:0000256" key="2">
    <source>
        <dbReference type="ARBA" id="ARBA00022553"/>
    </source>
</evidence>
<feature type="compositionally biased region" description="Polar residues" evidence="6">
    <location>
        <begin position="97"/>
        <end position="106"/>
    </location>
</feature>
<evidence type="ECO:0000259" key="7">
    <source>
        <dbReference type="PROSITE" id="PS50600"/>
    </source>
</evidence>
<evidence type="ECO:0000256" key="3">
    <source>
        <dbReference type="ARBA" id="ARBA00022670"/>
    </source>
</evidence>
<dbReference type="GeneTree" id="ENSGT00940000155724"/>
<dbReference type="FunFam" id="1.10.418.20:FF:000001">
    <property type="entry name" value="sentrin-specific protease 6 isoform X1"/>
    <property type="match status" value="1"/>
</dbReference>
<dbReference type="PROSITE" id="PS50600">
    <property type="entry name" value="ULP_PROTEASE"/>
    <property type="match status" value="1"/>
</dbReference>
<dbReference type="Ensembl" id="ENSPMRT00000038662.1">
    <property type="protein sequence ID" value="ENSPMRP00000036493.1"/>
    <property type="gene ID" value="ENSPMRG00000023550.1"/>
</dbReference>
<feature type="region of interest" description="Disordered" evidence="6">
    <location>
        <begin position="77"/>
        <end position="141"/>
    </location>
</feature>
<dbReference type="GO" id="GO:0005737">
    <property type="term" value="C:cytoplasm"/>
    <property type="evidence" value="ECO:0007669"/>
    <property type="project" value="TreeGrafter"/>
</dbReference>
<reference evidence="8" key="1">
    <citation type="submission" date="2025-08" db="UniProtKB">
        <authorList>
            <consortium name="Ensembl"/>
        </authorList>
    </citation>
    <scope>IDENTIFICATION</scope>
</reference>
<keyword evidence="2" id="KW-0597">Phosphoprotein</keyword>
<feature type="compositionally biased region" description="Basic residues" evidence="6">
    <location>
        <begin position="322"/>
        <end position="335"/>
    </location>
</feature>
<dbReference type="GO" id="GO:0016926">
    <property type="term" value="P:protein desumoylation"/>
    <property type="evidence" value="ECO:0007669"/>
    <property type="project" value="TreeGrafter"/>
</dbReference>
<keyword evidence="9" id="KW-1185">Reference proteome</keyword>
<feature type="compositionally biased region" description="Basic residues" evidence="6">
    <location>
        <begin position="126"/>
        <end position="141"/>
    </location>
</feature>